<proteinExistence type="predicted"/>
<keyword evidence="3" id="KW-1185">Reference proteome</keyword>
<dbReference type="Proteomes" id="UP001221142">
    <property type="component" value="Unassembled WGS sequence"/>
</dbReference>
<feature type="compositionally biased region" description="Basic and acidic residues" evidence="1">
    <location>
        <begin position="268"/>
        <end position="277"/>
    </location>
</feature>
<reference evidence="2" key="1">
    <citation type="submission" date="2023-03" db="EMBL/GenBank/DDBJ databases">
        <title>Massive genome expansion in bonnet fungi (Mycena s.s.) driven by repeated elements and novel gene families across ecological guilds.</title>
        <authorList>
            <consortium name="Lawrence Berkeley National Laboratory"/>
            <person name="Harder C.B."/>
            <person name="Miyauchi S."/>
            <person name="Viragh M."/>
            <person name="Kuo A."/>
            <person name="Thoen E."/>
            <person name="Andreopoulos B."/>
            <person name="Lu D."/>
            <person name="Skrede I."/>
            <person name="Drula E."/>
            <person name="Henrissat B."/>
            <person name="Morin E."/>
            <person name="Kohler A."/>
            <person name="Barry K."/>
            <person name="LaButti K."/>
            <person name="Morin E."/>
            <person name="Salamov A."/>
            <person name="Lipzen A."/>
            <person name="Mereny Z."/>
            <person name="Hegedus B."/>
            <person name="Baldrian P."/>
            <person name="Stursova M."/>
            <person name="Weitz H."/>
            <person name="Taylor A."/>
            <person name="Grigoriev I.V."/>
            <person name="Nagy L.G."/>
            <person name="Martin F."/>
            <person name="Kauserud H."/>
        </authorList>
    </citation>
    <scope>NUCLEOTIDE SEQUENCE</scope>
    <source>
        <strain evidence="2">9284</strain>
    </source>
</reference>
<feature type="region of interest" description="Disordered" evidence="1">
    <location>
        <begin position="253"/>
        <end position="284"/>
    </location>
</feature>
<feature type="region of interest" description="Disordered" evidence="1">
    <location>
        <begin position="20"/>
        <end position="50"/>
    </location>
</feature>
<evidence type="ECO:0000256" key="1">
    <source>
        <dbReference type="SAM" id="MobiDB-lite"/>
    </source>
</evidence>
<comment type="caution">
    <text evidence="2">The sequence shown here is derived from an EMBL/GenBank/DDBJ whole genome shotgun (WGS) entry which is preliminary data.</text>
</comment>
<gene>
    <name evidence="2" type="ORF">FB45DRAFT_898198</name>
</gene>
<dbReference type="AlphaFoldDB" id="A0AAD7CBS3"/>
<feature type="compositionally biased region" description="Pro residues" evidence="1">
    <location>
        <begin position="27"/>
        <end position="48"/>
    </location>
</feature>
<accession>A0AAD7CBS3</accession>
<evidence type="ECO:0000313" key="3">
    <source>
        <dbReference type="Proteomes" id="UP001221142"/>
    </source>
</evidence>
<organism evidence="2 3">
    <name type="scientific">Roridomyces roridus</name>
    <dbReference type="NCBI Taxonomy" id="1738132"/>
    <lineage>
        <taxon>Eukaryota</taxon>
        <taxon>Fungi</taxon>
        <taxon>Dikarya</taxon>
        <taxon>Basidiomycota</taxon>
        <taxon>Agaricomycotina</taxon>
        <taxon>Agaricomycetes</taxon>
        <taxon>Agaricomycetidae</taxon>
        <taxon>Agaricales</taxon>
        <taxon>Marasmiineae</taxon>
        <taxon>Mycenaceae</taxon>
        <taxon>Roridomyces</taxon>
    </lineage>
</organism>
<name>A0AAD7CBS3_9AGAR</name>
<dbReference type="EMBL" id="JARKIF010000003">
    <property type="protein sequence ID" value="KAJ7644558.1"/>
    <property type="molecule type" value="Genomic_DNA"/>
</dbReference>
<protein>
    <submittedName>
        <fullName evidence="2">Uncharacterized protein</fullName>
    </submittedName>
</protein>
<evidence type="ECO:0000313" key="2">
    <source>
        <dbReference type="EMBL" id="KAJ7644558.1"/>
    </source>
</evidence>
<sequence length="284" mass="32018">MYSEREIECGELKEALQQREHITVQQTPPPTPPPKPQVAAVPPPPPKPQATLVAQKKKTERSRYTAYMNALPTLPLLDRPTFDNTESALQPVAKLTHSSFTVFRTDLLRHRKMVHCPKRTIWCDATKTNALVIAPTHVISRSENRCVENQAMTRYCGQHVEFFAHKGHFVYYFGTYVVHSLRAVNPPGGEIPSDVSNNAIYAEMGLTEADVRNSSQFLPGGRVGTECFGMQCVGFDLELYRALKDRYRSEATTSEVALKNAEPRKRKAEVELRDENQVKAPRLA</sequence>